<evidence type="ECO:0000256" key="3">
    <source>
        <dbReference type="ARBA" id="ARBA00022989"/>
    </source>
</evidence>
<name>A0ABY6HYU0_9ARCH</name>
<comment type="subcellular location">
    <subcellularLocation>
        <location evidence="1">Membrane</location>
    </subcellularLocation>
</comment>
<dbReference type="Pfam" id="PF00924">
    <property type="entry name" value="MS_channel_2nd"/>
    <property type="match status" value="1"/>
</dbReference>
<evidence type="ECO:0000256" key="5">
    <source>
        <dbReference type="SAM" id="Phobius"/>
    </source>
</evidence>
<dbReference type="EMBL" id="CP104013">
    <property type="protein sequence ID" value="UYP48701.1"/>
    <property type="molecule type" value="Genomic_DNA"/>
</dbReference>
<organism evidence="7 8">
    <name type="scientific">Candidatus Lokiarchaeum ossiferum</name>
    <dbReference type="NCBI Taxonomy" id="2951803"/>
    <lineage>
        <taxon>Archaea</taxon>
        <taxon>Promethearchaeati</taxon>
        <taxon>Promethearchaeota</taxon>
        <taxon>Promethearchaeia</taxon>
        <taxon>Promethearchaeales</taxon>
        <taxon>Promethearchaeaceae</taxon>
        <taxon>Candidatus Lokiarchaeum</taxon>
    </lineage>
</organism>
<dbReference type="Proteomes" id="UP001208689">
    <property type="component" value="Chromosome"/>
</dbReference>
<feature type="domain" description="Mechanosensitive ion channel MscS" evidence="6">
    <location>
        <begin position="87"/>
        <end position="152"/>
    </location>
</feature>
<evidence type="ECO:0000256" key="4">
    <source>
        <dbReference type="ARBA" id="ARBA00023136"/>
    </source>
</evidence>
<keyword evidence="4 5" id="KW-0472">Membrane</keyword>
<proteinExistence type="predicted"/>
<sequence length="289" mass="33242">MEDTWIKIIFIFAILVIYGIIIFLINRFNQKTAGSTSTINGLKVIIRFIAILIIVLIIFSIFANSDQLILSVSSVSGIIIGFAATEVVGQMVAGLLLITAKPFDIEDLVQIGSYQGVVEEINLNYTILKLFDGTHVKIPNKKLLDTKFLNFTLETDKALQKHQGIEEKQRKIPKMAPQKLKWFDRKTFLKLFGDITENIIETKITRYSFKVELDFSIDPEVVIEKLKKICEKYQPIYNFKPRFAIVDLGWRPKVKIWIFCSNPYLIMSNQNNFITEIAKDFYSKEKEGV</sequence>
<evidence type="ECO:0000313" key="8">
    <source>
        <dbReference type="Proteomes" id="UP001208689"/>
    </source>
</evidence>
<evidence type="ECO:0000256" key="2">
    <source>
        <dbReference type="ARBA" id="ARBA00022692"/>
    </source>
</evidence>
<dbReference type="InterPro" id="IPR010920">
    <property type="entry name" value="LSM_dom_sf"/>
</dbReference>
<feature type="transmembrane region" description="Helical" evidence="5">
    <location>
        <begin position="45"/>
        <end position="63"/>
    </location>
</feature>
<protein>
    <recommendedName>
        <fullName evidence="6">Mechanosensitive ion channel MscS domain-containing protein</fullName>
    </recommendedName>
</protein>
<dbReference type="InterPro" id="IPR045275">
    <property type="entry name" value="MscS_archaea/bacteria_type"/>
</dbReference>
<feature type="transmembrane region" description="Helical" evidence="5">
    <location>
        <begin position="75"/>
        <end position="98"/>
    </location>
</feature>
<dbReference type="Gene3D" id="2.30.30.60">
    <property type="match status" value="1"/>
</dbReference>
<dbReference type="PANTHER" id="PTHR30221:SF1">
    <property type="entry name" value="SMALL-CONDUCTANCE MECHANOSENSITIVE CHANNEL"/>
    <property type="match status" value="1"/>
</dbReference>
<evidence type="ECO:0000259" key="6">
    <source>
        <dbReference type="Pfam" id="PF00924"/>
    </source>
</evidence>
<keyword evidence="3 5" id="KW-1133">Transmembrane helix</keyword>
<keyword evidence="8" id="KW-1185">Reference proteome</keyword>
<dbReference type="SUPFAM" id="SSF50182">
    <property type="entry name" value="Sm-like ribonucleoproteins"/>
    <property type="match status" value="1"/>
</dbReference>
<keyword evidence="2 5" id="KW-0812">Transmembrane</keyword>
<feature type="transmembrane region" description="Helical" evidence="5">
    <location>
        <begin position="6"/>
        <end position="25"/>
    </location>
</feature>
<reference evidence="7" key="1">
    <citation type="submission" date="2022-09" db="EMBL/GenBank/DDBJ databases">
        <title>Actin cytoskeleton and complex cell architecture in an #Asgard archaeon.</title>
        <authorList>
            <person name="Ponce Toledo R.I."/>
            <person name="Schleper C."/>
            <person name="Rodrigues Oliveira T."/>
            <person name="Wollweber F."/>
            <person name="Xu J."/>
            <person name="Rittmann S."/>
            <person name="Klingl A."/>
            <person name="Pilhofer M."/>
        </authorList>
    </citation>
    <scope>NUCLEOTIDE SEQUENCE</scope>
    <source>
        <strain evidence="7">B-35</strain>
    </source>
</reference>
<dbReference type="PANTHER" id="PTHR30221">
    <property type="entry name" value="SMALL-CONDUCTANCE MECHANOSENSITIVE CHANNEL"/>
    <property type="match status" value="1"/>
</dbReference>
<evidence type="ECO:0000313" key="7">
    <source>
        <dbReference type="EMBL" id="UYP48701.1"/>
    </source>
</evidence>
<dbReference type="InterPro" id="IPR006685">
    <property type="entry name" value="MscS_channel_2nd"/>
</dbReference>
<accession>A0ABY6HYU0</accession>
<gene>
    <name evidence="7" type="ORF">NEF87_004986</name>
</gene>
<dbReference type="InterPro" id="IPR023408">
    <property type="entry name" value="MscS_beta-dom_sf"/>
</dbReference>
<evidence type="ECO:0000256" key="1">
    <source>
        <dbReference type="ARBA" id="ARBA00004370"/>
    </source>
</evidence>